<organism evidence="1 2">
    <name type="scientific">Cucurbita argyrosperma subsp. sororia</name>
    <dbReference type="NCBI Taxonomy" id="37648"/>
    <lineage>
        <taxon>Eukaryota</taxon>
        <taxon>Viridiplantae</taxon>
        <taxon>Streptophyta</taxon>
        <taxon>Embryophyta</taxon>
        <taxon>Tracheophyta</taxon>
        <taxon>Spermatophyta</taxon>
        <taxon>Magnoliopsida</taxon>
        <taxon>eudicotyledons</taxon>
        <taxon>Gunneridae</taxon>
        <taxon>Pentapetalae</taxon>
        <taxon>rosids</taxon>
        <taxon>fabids</taxon>
        <taxon>Cucurbitales</taxon>
        <taxon>Cucurbitaceae</taxon>
        <taxon>Cucurbiteae</taxon>
        <taxon>Cucurbita</taxon>
    </lineage>
</organism>
<accession>A0AAV6M0M2</accession>
<feature type="non-terminal residue" evidence="1">
    <location>
        <position position="1"/>
    </location>
</feature>
<gene>
    <name evidence="1" type="ORF">SDJN03_27416</name>
</gene>
<protein>
    <submittedName>
        <fullName evidence="1">Uncharacterized protein</fullName>
    </submittedName>
</protein>
<keyword evidence="2" id="KW-1185">Reference proteome</keyword>
<evidence type="ECO:0000313" key="2">
    <source>
        <dbReference type="Proteomes" id="UP000685013"/>
    </source>
</evidence>
<proteinExistence type="predicted"/>
<dbReference type="Proteomes" id="UP000685013">
    <property type="component" value="Chromosome 18"/>
</dbReference>
<reference evidence="1 2" key="1">
    <citation type="journal article" date="2021" name="Hortic Res">
        <title>The domestication of Cucurbita argyrosperma as revealed by the genome of its wild relative.</title>
        <authorList>
            <person name="Barrera-Redondo J."/>
            <person name="Sanchez-de la Vega G."/>
            <person name="Aguirre-Liguori J.A."/>
            <person name="Castellanos-Morales G."/>
            <person name="Gutierrez-Guerrero Y.T."/>
            <person name="Aguirre-Dugua X."/>
            <person name="Aguirre-Planter E."/>
            <person name="Tenaillon M.I."/>
            <person name="Lira-Saade R."/>
            <person name="Eguiarte L.E."/>
        </authorList>
    </citation>
    <scope>NUCLEOTIDE SEQUENCE [LARGE SCALE GENOMIC DNA]</scope>
    <source>
        <strain evidence="1">JBR-2021</strain>
    </source>
</reference>
<name>A0AAV6M0M2_9ROSI</name>
<sequence>MCQKGSPPTQLCVHTNLLKRRRCVLSATCLLVKTDSPPILELSVAIADPRRGPIPTAVTLFHAIPLFVPFCRFSSSPAPGPGPCSALQYPPITAPSSAVLRHLPVIRPFQVSGFCVPWNPNSFREVSLEF</sequence>
<comment type="caution">
    <text evidence="1">The sequence shown here is derived from an EMBL/GenBank/DDBJ whole genome shotgun (WGS) entry which is preliminary data.</text>
</comment>
<dbReference type="EMBL" id="JAGKQH010000018">
    <property type="protein sequence ID" value="KAG6573529.1"/>
    <property type="molecule type" value="Genomic_DNA"/>
</dbReference>
<evidence type="ECO:0000313" key="1">
    <source>
        <dbReference type="EMBL" id="KAG6573529.1"/>
    </source>
</evidence>
<dbReference type="AlphaFoldDB" id="A0AAV6M0M2"/>